<dbReference type="PANTHER" id="PTHR33567:SF3">
    <property type="entry name" value="CHROMATE ION TRANSPORTER (EUROFUNG)"/>
    <property type="match status" value="1"/>
</dbReference>
<reference evidence="9 10" key="1">
    <citation type="journal article" date="2014" name="Mol. Plant">
        <title>Chromosome Scale Genome Assembly and Transcriptome Profiling of Nannochloropsis gaditana in Nitrogen Depletion.</title>
        <authorList>
            <person name="Corteggiani Carpinelli E."/>
            <person name="Telatin A."/>
            <person name="Vitulo N."/>
            <person name="Forcato C."/>
            <person name="D'Angelo M."/>
            <person name="Schiavon R."/>
            <person name="Vezzi A."/>
            <person name="Giacometti G.M."/>
            <person name="Morosinotto T."/>
            <person name="Valle G."/>
        </authorList>
    </citation>
    <scope>NUCLEOTIDE SEQUENCE [LARGE SCALE GENOMIC DNA]</scope>
    <source>
        <strain evidence="9 10">B-31</strain>
    </source>
</reference>
<accession>W7TPT3</accession>
<dbReference type="GO" id="GO:0005886">
    <property type="term" value="C:plasma membrane"/>
    <property type="evidence" value="ECO:0007669"/>
    <property type="project" value="UniProtKB-SubCell"/>
</dbReference>
<evidence type="ECO:0000256" key="6">
    <source>
        <dbReference type="ARBA" id="ARBA00023136"/>
    </source>
</evidence>
<feature type="transmembrane region" description="Helical" evidence="8">
    <location>
        <begin position="483"/>
        <end position="507"/>
    </location>
</feature>
<protein>
    <submittedName>
        <fullName evidence="9">Chromate transporter</fullName>
    </submittedName>
</protein>
<evidence type="ECO:0000256" key="4">
    <source>
        <dbReference type="ARBA" id="ARBA00022692"/>
    </source>
</evidence>
<dbReference type="AlphaFoldDB" id="W7TPT3"/>
<feature type="transmembrane region" description="Helical" evidence="8">
    <location>
        <begin position="214"/>
        <end position="232"/>
    </location>
</feature>
<feature type="region of interest" description="Disordered" evidence="7">
    <location>
        <begin position="252"/>
        <end position="277"/>
    </location>
</feature>
<evidence type="ECO:0000256" key="3">
    <source>
        <dbReference type="ARBA" id="ARBA00022475"/>
    </source>
</evidence>
<dbReference type="Pfam" id="PF02417">
    <property type="entry name" value="Chromate_transp"/>
    <property type="match status" value="2"/>
</dbReference>
<keyword evidence="3" id="KW-1003">Cell membrane</keyword>
<feature type="transmembrane region" description="Helical" evidence="8">
    <location>
        <begin position="160"/>
        <end position="181"/>
    </location>
</feature>
<feature type="transmembrane region" description="Helical" evidence="8">
    <location>
        <begin position="431"/>
        <end position="452"/>
    </location>
</feature>
<dbReference type="EMBL" id="AZIL01002098">
    <property type="protein sequence ID" value="EWM22744.1"/>
    <property type="molecule type" value="Genomic_DNA"/>
</dbReference>
<comment type="subcellular location">
    <subcellularLocation>
        <location evidence="1">Cell membrane</location>
        <topology evidence="1">Multi-pass membrane protein</topology>
    </subcellularLocation>
</comment>
<evidence type="ECO:0000313" key="10">
    <source>
        <dbReference type="Proteomes" id="UP000019335"/>
    </source>
</evidence>
<dbReference type="GO" id="GO:0015109">
    <property type="term" value="F:chromate transmembrane transporter activity"/>
    <property type="evidence" value="ECO:0007669"/>
    <property type="project" value="InterPro"/>
</dbReference>
<evidence type="ECO:0000256" key="1">
    <source>
        <dbReference type="ARBA" id="ARBA00004651"/>
    </source>
</evidence>
<sequence>MEENTAVPLELEGGKEDGMQHERQQKMEVVQGHFSDNKESPSNSGLSLSLRYKLWELVRHILPTGCYAFGGPTAHLAVFHDLFVKKLRWLTDKEFVDLLALGMTLPGPTSSEFCIAVGTYRAGVLGAIVAFLCFTVPSFFIMLAAGLGATHMDPNHVPDWMLGLAPAATALIFVAFGRLGLKIVGDSALNACISLIAASVTLLVQNDARIPPRSIMWILPLMLVVGGSLTLAERKYQNRRRRREGAAAVVVEDQEESGLEGRSAASTNGGTGTEDAGIMGSTDVSSDTYDHVPVSKWSSLVAFLLIVAFLLYLLVNHLAKRVEPPLLHVFSSFFIVGITIYGGGQVMLPLLVSVAVDPGWLSMDQFMVGFAIVQMTPGPLSNFAAYIGAIYMGVPGAIVGVVGFFLPGILLIIAVLPLWERVRKIPNVRPFLAGANATGLGLILAVGVALFLKVVRTPADAVVSIVIACVVGYLNYSSFKGVVFGALLGFLFSPTCLNWGQQAYIAITSS</sequence>
<dbReference type="Proteomes" id="UP000019335">
    <property type="component" value="Unassembled WGS sequence"/>
</dbReference>
<name>W7TPT3_9STRA</name>
<keyword evidence="6 8" id="KW-0472">Membrane</keyword>
<feature type="transmembrane region" description="Helical" evidence="8">
    <location>
        <begin position="368"/>
        <end position="391"/>
    </location>
</feature>
<organism evidence="9 10">
    <name type="scientific">Nannochloropsis gaditana</name>
    <dbReference type="NCBI Taxonomy" id="72520"/>
    <lineage>
        <taxon>Eukaryota</taxon>
        <taxon>Sar</taxon>
        <taxon>Stramenopiles</taxon>
        <taxon>Ochrophyta</taxon>
        <taxon>Eustigmatophyceae</taxon>
        <taxon>Eustigmatales</taxon>
        <taxon>Monodopsidaceae</taxon>
        <taxon>Nannochloropsis</taxon>
    </lineage>
</organism>
<evidence type="ECO:0000256" key="2">
    <source>
        <dbReference type="ARBA" id="ARBA00005262"/>
    </source>
</evidence>
<evidence type="ECO:0000313" key="9">
    <source>
        <dbReference type="EMBL" id="EWM22744.1"/>
    </source>
</evidence>
<proteinExistence type="inferred from homology"/>
<comment type="similarity">
    <text evidence="2">Belongs to the chromate ion transporter (CHR) (TC 2.A.51) family.</text>
</comment>
<feature type="transmembrane region" description="Helical" evidence="8">
    <location>
        <begin position="188"/>
        <end position="208"/>
    </location>
</feature>
<dbReference type="OrthoDB" id="2160638at2759"/>
<gene>
    <name evidence="9" type="ORF">Naga_100143g6</name>
</gene>
<feature type="transmembrane region" description="Helical" evidence="8">
    <location>
        <begin position="327"/>
        <end position="356"/>
    </location>
</feature>
<dbReference type="InterPro" id="IPR003370">
    <property type="entry name" value="Chromate_transpt"/>
</dbReference>
<keyword evidence="4 8" id="KW-0812">Transmembrane</keyword>
<evidence type="ECO:0000256" key="8">
    <source>
        <dbReference type="SAM" id="Phobius"/>
    </source>
</evidence>
<feature type="transmembrane region" description="Helical" evidence="8">
    <location>
        <begin position="458"/>
        <end position="476"/>
    </location>
</feature>
<evidence type="ECO:0000256" key="7">
    <source>
        <dbReference type="SAM" id="MobiDB-lite"/>
    </source>
</evidence>
<feature type="transmembrane region" description="Helical" evidence="8">
    <location>
        <begin position="297"/>
        <end position="315"/>
    </location>
</feature>
<feature type="transmembrane region" description="Helical" evidence="8">
    <location>
        <begin position="397"/>
        <end position="419"/>
    </location>
</feature>
<evidence type="ECO:0000256" key="5">
    <source>
        <dbReference type="ARBA" id="ARBA00022989"/>
    </source>
</evidence>
<feature type="transmembrane region" description="Helical" evidence="8">
    <location>
        <begin position="124"/>
        <end position="148"/>
    </location>
</feature>
<keyword evidence="5 8" id="KW-1133">Transmembrane helix</keyword>
<comment type="caution">
    <text evidence="9">The sequence shown here is derived from an EMBL/GenBank/DDBJ whole genome shotgun (WGS) entry which is preliminary data.</text>
</comment>
<keyword evidence="10" id="KW-1185">Reference proteome</keyword>
<dbReference type="PANTHER" id="PTHR33567">
    <property type="entry name" value="CHROMATE ION TRANSPORTER (EUROFUNG)"/>
    <property type="match status" value="1"/>
</dbReference>